<gene>
    <name evidence="2" type="ORF">OH76DRAFT_1409299</name>
</gene>
<evidence type="ECO:0000313" key="2">
    <source>
        <dbReference type="EMBL" id="RDX44187.1"/>
    </source>
</evidence>
<protein>
    <submittedName>
        <fullName evidence="2">Uncharacterized protein</fullName>
    </submittedName>
</protein>
<feature type="compositionally biased region" description="Basic and acidic residues" evidence="1">
    <location>
        <begin position="170"/>
        <end position="179"/>
    </location>
</feature>
<evidence type="ECO:0000256" key="1">
    <source>
        <dbReference type="SAM" id="MobiDB-lite"/>
    </source>
</evidence>
<reference evidence="2 3" key="1">
    <citation type="journal article" date="2018" name="Biotechnol. Biofuels">
        <title>Integrative visual omics of the white-rot fungus Polyporus brumalis exposes the biotechnological potential of its oxidative enzymes for delignifying raw plant biomass.</title>
        <authorList>
            <person name="Miyauchi S."/>
            <person name="Rancon A."/>
            <person name="Drula E."/>
            <person name="Hage H."/>
            <person name="Chaduli D."/>
            <person name="Favel A."/>
            <person name="Grisel S."/>
            <person name="Henrissat B."/>
            <person name="Herpoel-Gimbert I."/>
            <person name="Ruiz-Duenas F.J."/>
            <person name="Chevret D."/>
            <person name="Hainaut M."/>
            <person name="Lin J."/>
            <person name="Wang M."/>
            <person name="Pangilinan J."/>
            <person name="Lipzen A."/>
            <person name="Lesage-Meessen L."/>
            <person name="Navarro D."/>
            <person name="Riley R."/>
            <person name="Grigoriev I.V."/>
            <person name="Zhou S."/>
            <person name="Raouche S."/>
            <person name="Rosso M.N."/>
        </authorList>
    </citation>
    <scope>NUCLEOTIDE SEQUENCE [LARGE SCALE GENOMIC DNA]</scope>
    <source>
        <strain evidence="2 3">BRFM 1820</strain>
    </source>
</reference>
<dbReference type="EMBL" id="KZ857453">
    <property type="protein sequence ID" value="RDX44187.1"/>
    <property type="molecule type" value="Genomic_DNA"/>
</dbReference>
<accession>A0A371CV84</accession>
<dbReference type="AlphaFoldDB" id="A0A371CV84"/>
<name>A0A371CV84_9APHY</name>
<sequence length="231" mass="25924">MPPSHRESLGLRPHECRQACAVGGPGQDSQGLPGRGDHMEVLQDADRHAKIRNTDACVVKRCIEGSATSQEPYVETILRQGERRTRPRGLYCEIGNIEEICMDGMTLRISRGSYQQRADTEDEPSDRADAAHARPSRTVCIADREMQDKRFHSKDRGVAEGIEESGSFEESSRHVRSEDSEMLTRGSLYNPFLRAPLHPVRPQCHSRVLQRLHRGTGPLVPHAQRRFPIAG</sequence>
<evidence type="ECO:0000313" key="3">
    <source>
        <dbReference type="Proteomes" id="UP000256964"/>
    </source>
</evidence>
<proteinExistence type="predicted"/>
<dbReference type="Proteomes" id="UP000256964">
    <property type="component" value="Unassembled WGS sequence"/>
</dbReference>
<feature type="region of interest" description="Disordered" evidence="1">
    <location>
        <begin position="113"/>
        <end position="136"/>
    </location>
</feature>
<organism evidence="2 3">
    <name type="scientific">Lentinus brumalis</name>
    <dbReference type="NCBI Taxonomy" id="2498619"/>
    <lineage>
        <taxon>Eukaryota</taxon>
        <taxon>Fungi</taxon>
        <taxon>Dikarya</taxon>
        <taxon>Basidiomycota</taxon>
        <taxon>Agaricomycotina</taxon>
        <taxon>Agaricomycetes</taxon>
        <taxon>Polyporales</taxon>
        <taxon>Polyporaceae</taxon>
        <taxon>Lentinus</taxon>
    </lineage>
</organism>
<keyword evidence="3" id="KW-1185">Reference proteome</keyword>
<feature type="region of interest" description="Disordered" evidence="1">
    <location>
        <begin position="156"/>
        <end position="181"/>
    </location>
</feature>